<sequence>MGITKTEGFAIKTLEMAELIKSIGHPARLEIVKFLANSPSCICNDIVDELPLAQPTISRHLSELKKVGLIKGSISGNNICYCLDESKWSELQSYLNQITETLKTSSECCD</sequence>
<protein>
    <submittedName>
        <fullName evidence="5">Metalloregulator ArsR/SmtB family transcription factor</fullName>
    </submittedName>
</protein>
<evidence type="ECO:0000313" key="6">
    <source>
        <dbReference type="Proteomes" id="UP001300692"/>
    </source>
</evidence>
<dbReference type="InterPro" id="IPR036390">
    <property type="entry name" value="WH_DNA-bd_sf"/>
</dbReference>
<dbReference type="Gene3D" id="1.10.10.10">
    <property type="entry name" value="Winged helix-like DNA-binding domain superfamily/Winged helix DNA-binding domain"/>
    <property type="match status" value="1"/>
</dbReference>
<dbReference type="Proteomes" id="UP001300692">
    <property type="component" value="Unassembled WGS sequence"/>
</dbReference>
<name>A0ABT3CQ70_9BACT</name>
<dbReference type="InterPro" id="IPR001845">
    <property type="entry name" value="HTH_ArsR_DNA-bd_dom"/>
</dbReference>
<keyword evidence="1" id="KW-0805">Transcription regulation</keyword>
<dbReference type="CDD" id="cd00090">
    <property type="entry name" value="HTH_ARSR"/>
    <property type="match status" value="1"/>
</dbReference>
<dbReference type="SUPFAM" id="SSF46785">
    <property type="entry name" value="Winged helix' DNA-binding domain"/>
    <property type="match status" value="1"/>
</dbReference>
<feature type="domain" description="HTH arsR-type" evidence="4">
    <location>
        <begin position="8"/>
        <end position="103"/>
    </location>
</feature>
<evidence type="ECO:0000259" key="4">
    <source>
        <dbReference type="PROSITE" id="PS50987"/>
    </source>
</evidence>
<dbReference type="InterPro" id="IPR011991">
    <property type="entry name" value="ArsR-like_HTH"/>
</dbReference>
<dbReference type="PROSITE" id="PS50987">
    <property type="entry name" value="HTH_ARSR_2"/>
    <property type="match status" value="1"/>
</dbReference>
<evidence type="ECO:0000256" key="1">
    <source>
        <dbReference type="ARBA" id="ARBA00023015"/>
    </source>
</evidence>
<dbReference type="InterPro" id="IPR051081">
    <property type="entry name" value="HTH_MetalResp_TranReg"/>
</dbReference>
<dbReference type="PRINTS" id="PR00778">
    <property type="entry name" value="HTHARSR"/>
</dbReference>
<dbReference type="RefSeq" id="WP_264136646.1">
    <property type="nucleotide sequence ID" value="NZ_JAOYOD010000001.1"/>
</dbReference>
<keyword evidence="3" id="KW-0804">Transcription</keyword>
<evidence type="ECO:0000256" key="3">
    <source>
        <dbReference type="ARBA" id="ARBA00023163"/>
    </source>
</evidence>
<keyword evidence="2" id="KW-0238">DNA-binding</keyword>
<dbReference type="Pfam" id="PF01022">
    <property type="entry name" value="HTH_5"/>
    <property type="match status" value="1"/>
</dbReference>
<reference evidence="5 6" key="1">
    <citation type="submission" date="2022-10" db="EMBL/GenBank/DDBJ databases">
        <title>Comparative genomics and taxonomic characterization of three novel marine species of genus Reichenbachiella exhibiting antioxidant and polysaccharide degradation activities.</title>
        <authorList>
            <person name="Muhammad N."/>
            <person name="Lee Y.-J."/>
            <person name="Ko J."/>
            <person name="Kim S.-G."/>
        </authorList>
    </citation>
    <scope>NUCLEOTIDE SEQUENCE [LARGE SCALE GENOMIC DNA]</scope>
    <source>
        <strain evidence="5 6">ABR2-5</strain>
    </source>
</reference>
<keyword evidence="6" id="KW-1185">Reference proteome</keyword>
<dbReference type="NCBIfam" id="NF033788">
    <property type="entry name" value="HTH_metalloreg"/>
    <property type="match status" value="1"/>
</dbReference>
<dbReference type="PANTHER" id="PTHR33154:SF15">
    <property type="entry name" value="REGULATORY PROTEIN ARSR"/>
    <property type="match status" value="1"/>
</dbReference>
<accession>A0ABT3CQ70</accession>
<evidence type="ECO:0000313" key="5">
    <source>
        <dbReference type="EMBL" id="MCV9385863.1"/>
    </source>
</evidence>
<dbReference type="SMART" id="SM00418">
    <property type="entry name" value="HTH_ARSR"/>
    <property type="match status" value="1"/>
</dbReference>
<organism evidence="5 6">
    <name type="scientific">Reichenbachiella ulvae</name>
    <dbReference type="NCBI Taxonomy" id="2980104"/>
    <lineage>
        <taxon>Bacteria</taxon>
        <taxon>Pseudomonadati</taxon>
        <taxon>Bacteroidota</taxon>
        <taxon>Cytophagia</taxon>
        <taxon>Cytophagales</taxon>
        <taxon>Reichenbachiellaceae</taxon>
        <taxon>Reichenbachiella</taxon>
    </lineage>
</organism>
<evidence type="ECO:0000256" key="2">
    <source>
        <dbReference type="ARBA" id="ARBA00023125"/>
    </source>
</evidence>
<proteinExistence type="predicted"/>
<dbReference type="PANTHER" id="PTHR33154">
    <property type="entry name" value="TRANSCRIPTIONAL REGULATOR, ARSR FAMILY"/>
    <property type="match status" value="1"/>
</dbReference>
<gene>
    <name evidence="5" type="ORF">N7U62_04275</name>
</gene>
<dbReference type="EMBL" id="JAOYOD010000001">
    <property type="protein sequence ID" value="MCV9385863.1"/>
    <property type="molecule type" value="Genomic_DNA"/>
</dbReference>
<dbReference type="InterPro" id="IPR036388">
    <property type="entry name" value="WH-like_DNA-bd_sf"/>
</dbReference>
<comment type="caution">
    <text evidence="5">The sequence shown here is derived from an EMBL/GenBank/DDBJ whole genome shotgun (WGS) entry which is preliminary data.</text>
</comment>